<evidence type="ECO:0000256" key="1">
    <source>
        <dbReference type="ARBA" id="ARBA00004141"/>
    </source>
</evidence>
<name>A0A7M1AXB8_9BACT</name>
<dbReference type="AlphaFoldDB" id="A0A7M1AXB8"/>
<feature type="transmembrane region" description="Helical" evidence="6">
    <location>
        <begin position="46"/>
        <end position="67"/>
    </location>
</feature>
<feature type="transmembrane region" description="Helical" evidence="6">
    <location>
        <begin position="88"/>
        <end position="107"/>
    </location>
</feature>
<dbReference type="Pfam" id="PF07298">
    <property type="entry name" value="NnrU"/>
    <property type="match status" value="1"/>
</dbReference>
<sequence length="245" mass="28871">MKRYLLFGFSIFSYLFSIATLSLLILWVYPWGFLPHYIDIGIDASVWYAVMFDVGLLLLFGLQHSLMARDFFKEKILAKFPHSFQTSLYGVASAICLYLLIYFWHPIDTLIWDFNDGFFFWFLTAIYLFGWFFAFISTFLIDHFELFGLHQGYRVFKSIPEPESCFQTKFFYKYVRHPVQLGTLIGLWATPSMSFGHLLMSIGFTVYAVIGLYLEEKSLVKTFGNEYRDYQEKVPFLIPFTKPHS</sequence>
<dbReference type="Gene3D" id="1.20.120.1630">
    <property type="match status" value="1"/>
</dbReference>
<comment type="subcellular location">
    <subcellularLocation>
        <location evidence="1">Membrane</location>
        <topology evidence="1">Multi-pass membrane protein</topology>
    </subcellularLocation>
</comment>
<evidence type="ECO:0000256" key="4">
    <source>
        <dbReference type="ARBA" id="ARBA00022989"/>
    </source>
</evidence>
<dbReference type="PANTHER" id="PTHR31040">
    <property type="entry name" value="NURIM"/>
    <property type="match status" value="1"/>
</dbReference>
<protein>
    <recommendedName>
        <fullName evidence="7">NnrU domain-containing protein</fullName>
    </recommendedName>
</protein>
<keyword evidence="4 6" id="KW-1133">Transmembrane helix</keyword>
<feature type="domain" description="NnrU" evidence="7">
    <location>
        <begin position="55"/>
        <end position="218"/>
    </location>
</feature>
<evidence type="ECO:0000256" key="3">
    <source>
        <dbReference type="ARBA" id="ARBA00022692"/>
    </source>
</evidence>
<keyword evidence="9" id="KW-1185">Reference proteome</keyword>
<dbReference type="RefSeq" id="WP_193113395.1">
    <property type="nucleotide sequence ID" value="NZ_CP041165.1"/>
</dbReference>
<gene>
    <name evidence="8" type="ORF">FJR03_10130</name>
</gene>
<evidence type="ECO:0000256" key="6">
    <source>
        <dbReference type="SAM" id="Phobius"/>
    </source>
</evidence>
<feature type="transmembrane region" description="Helical" evidence="6">
    <location>
        <begin position="119"/>
        <end position="141"/>
    </location>
</feature>
<evidence type="ECO:0000259" key="7">
    <source>
        <dbReference type="Pfam" id="PF07298"/>
    </source>
</evidence>
<evidence type="ECO:0000256" key="5">
    <source>
        <dbReference type="ARBA" id="ARBA00023136"/>
    </source>
</evidence>
<dbReference type="InterPro" id="IPR009915">
    <property type="entry name" value="NnrU_dom"/>
</dbReference>
<dbReference type="PANTHER" id="PTHR31040:SF1">
    <property type="entry name" value="NURIM"/>
    <property type="match status" value="1"/>
</dbReference>
<proteinExistence type="inferred from homology"/>
<organism evidence="8 9">
    <name type="scientific">Sulfurimonas marina</name>
    <dbReference type="NCBI Taxonomy" id="2590551"/>
    <lineage>
        <taxon>Bacteria</taxon>
        <taxon>Pseudomonadati</taxon>
        <taxon>Campylobacterota</taxon>
        <taxon>Epsilonproteobacteria</taxon>
        <taxon>Campylobacterales</taxon>
        <taxon>Sulfurimonadaceae</taxon>
        <taxon>Sulfurimonas</taxon>
    </lineage>
</organism>
<dbReference type="GO" id="GO:0016020">
    <property type="term" value="C:membrane"/>
    <property type="evidence" value="ECO:0007669"/>
    <property type="project" value="UniProtKB-SubCell"/>
</dbReference>
<evidence type="ECO:0000256" key="2">
    <source>
        <dbReference type="ARBA" id="ARBA00010631"/>
    </source>
</evidence>
<evidence type="ECO:0000313" key="8">
    <source>
        <dbReference type="EMBL" id="QOP42074.1"/>
    </source>
</evidence>
<feature type="transmembrane region" description="Helical" evidence="6">
    <location>
        <begin position="12"/>
        <end position="34"/>
    </location>
</feature>
<evidence type="ECO:0000313" key="9">
    <source>
        <dbReference type="Proteomes" id="UP000593910"/>
    </source>
</evidence>
<comment type="similarity">
    <text evidence="2">Belongs to the nurim family.</text>
</comment>
<dbReference type="InterPro" id="IPR033580">
    <property type="entry name" value="Nurim-like"/>
</dbReference>
<accession>A0A7M1AXB8</accession>
<feature type="transmembrane region" description="Helical" evidence="6">
    <location>
        <begin position="195"/>
        <end position="214"/>
    </location>
</feature>
<keyword evidence="3 6" id="KW-0812">Transmembrane</keyword>
<dbReference type="Proteomes" id="UP000593910">
    <property type="component" value="Chromosome"/>
</dbReference>
<reference evidence="8 9" key="1">
    <citation type="submission" date="2019-06" db="EMBL/GenBank/DDBJ databases">
        <title>Sulfurimonas gotlandica sp. nov., a chemoautotrophic and psychrotolerant epsilonproteobacterium isolated from a pelagic redoxcline, and an emended description of the genus Sulfurimonas.</title>
        <authorList>
            <person name="Wang S."/>
            <person name="Jiang L."/>
            <person name="Shao Z."/>
        </authorList>
    </citation>
    <scope>NUCLEOTIDE SEQUENCE [LARGE SCALE GENOMIC DNA]</scope>
    <source>
        <strain evidence="8 9">B2</strain>
    </source>
</reference>
<keyword evidence="5 6" id="KW-0472">Membrane</keyword>
<dbReference type="KEGG" id="smax:FJR03_10130"/>
<dbReference type="EMBL" id="CP041165">
    <property type="protein sequence ID" value="QOP42074.1"/>
    <property type="molecule type" value="Genomic_DNA"/>
</dbReference>